<sequence length="218" mass="22890">MEIFNRKLNMINIAGLIILLLLVQHGNVASSTVASTTTNSTTTSKTLATTPTGPTTNSSTTPSTSVNTSLTTKVKVSPTTVTTSPTTITTLPTTKAPDECYEISCSSKNVNCTVNVDNLVIVQSTVKKCPRKSNGSCYAKRTVDSTKANITNYALGCSAVKCDSDELNITVTGTVNVTTGCCQGNLCNGVPTKNDGQMVNYNFLLSVLCIAMLTIIKG</sequence>
<keyword evidence="2" id="KW-0812">Transmembrane</keyword>
<keyword evidence="2" id="KW-0472">Membrane</keyword>
<dbReference type="Proteomes" id="UP000683360">
    <property type="component" value="Unassembled WGS sequence"/>
</dbReference>
<proteinExistence type="predicted"/>
<feature type="signal peptide" evidence="3">
    <location>
        <begin position="1"/>
        <end position="30"/>
    </location>
</feature>
<evidence type="ECO:0000313" key="4">
    <source>
        <dbReference type="EMBL" id="CAG2218653.1"/>
    </source>
</evidence>
<evidence type="ECO:0000313" key="5">
    <source>
        <dbReference type="Proteomes" id="UP000683360"/>
    </source>
</evidence>
<keyword evidence="5" id="KW-1185">Reference proteome</keyword>
<feature type="chain" id="PRO_5035943592" evidence="3">
    <location>
        <begin position="31"/>
        <end position="218"/>
    </location>
</feature>
<dbReference type="AlphaFoldDB" id="A0A8S3SE15"/>
<name>A0A8S3SE15_MYTED</name>
<keyword evidence="3" id="KW-0732">Signal</keyword>
<reference evidence="4" key="1">
    <citation type="submission" date="2021-03" db="EMBL/GenBank/DDBJ databases">
        <authorList>
            <person name="Bekaert M."/>
        </authorList>
    </citation>
    <scope>NUCLEOTIDE SEQUENCE</scope>
</reference>
<accession>A0A8S3SE15</accession>
<evidence type="ECO:0000256" key="3">
    <source>
        <dbReference type="SAM" id="SignalP"/>
    </source>
</evidence>
<protein>
    <submittedName>
        <fullName evidence="4">Uncharacterized protein</fullName>
    </submittedName>
</protein>
<feature type="region of interest" description="Disordered" evidence="1">
    <location>
        <begin position="33"/>
        <end position="66"/>
    </location>
</feature>
<evidence type="ECO:0000256" key="1">
    <source>
        <dbReference type="SAM" id="MobiDB-lite"/>
    </source>
</evidence>
<comment type="caution">
    <text evidence="4">The sequence shown here is derived from an EMBL/GenBank/DDBJ whole genome shotgun (WGS) entry which is preliminary data.</text>
</comment>
<keyword evidence="2" id="KW-1133">Transmembrane helix</keyword>
<dbReference type="EMBL" id="CAJPWZ010001605">
    <property type="protein sequence ID" value="CAG2218653.1"/>
    <property type="molecule type" value="Genomic_DNA"/>
</dbReference>
<organism evidence="4 5">
    <name type="scientific">Mytilus edulis</name>
    <name type="common">Blue mussel</name>
    <dbReference type="NCBI Taxonomy" id="6550"/>
    <lineage>
        <taxon>Eukaryota</taxon>
        <taxon>Metazoa</taxon>
        <taxon>Spiralia</taxon>
        <taxon>Lophotrochozoa</taxon>
        <taxon>Mollusca</taxon>
        <taxon>Bivalvia</taxon>
        <taxon>Autobranchia</taxon>
        <taxon>Pteriomorphia</taxon>
        <taxon>Mytilida</taxon>
        <taxon>Mytiloidea</taxon>
        <taxon>Mytilidae</taxon>
        <taxon>Mytilinae</taxon>
        <taxon>Mytilus</taxon>
    </lineage>
</organism>
<evidence type="ECO:0000256" key="2">
    <source>
        <dbReference type="SAM" id="Phobius"/>
    </source>
</evidence>
<gene>
    <name evidence="4" type="ORF">MEDL_32326</name>
</gene>
<feature type="transmembrane region" description="Helical" evidence="2">
    <location>
        <begin position="198"/>
        <end position="216"/>
    </location>
</feature>